<protein>
    <submittedName>
        <fullName evidence="6">Zinc ABC transporter solute-binding protein</fullName>
    </submittedName>
</protein>
<evidence type="ECO:0000256" key="2">
    <source>
        <dbReference type="ARBA" id="ARBA00022448"/>
    </source>
</evidence>
<feature type="signal peptide" evidence="5">
    <location>
        <begin position="1"/>
        <end position="29"/>
    </location>
</feature>
<dbReference type="PANTHER" id="PTHR42953:SF1">
    <property type="entry name" value="METAL-BINDING PROTEIN HI_0362-RELATED"/>
    <property type="match status" value="1"/>
</dbReference>
<reference evidence="6 7" key="1">
    <citation type="journal article" date="2014" name="World J. Microbiol. Biotechnol.">
        <title>Biodiversity and physiological characteristics of Antarctic and Arctic lichens-associated bacteria.</title>
        <authorList>
            <person name="Lee Y.M."/>
            <person name="Kim E.H."/>
            <person name="Lee H.K."/>
            <person name="Hong S.G."/>
        </authorList>
    </citation>
    <scope>NUCLEOTIDE SEQUENCE [LARGE SCALE GENOMIC DNA]</scope>
    <source>
        <strain evidence="6 7">PAMC 26569</strain>
    </source>
</reference>
<gene>
    <name evidence="6" type="ORF">HN018_21270</name>
</gene>
<dbReference type="Gene3D" id="3.40.50.1980">
    <property type="entry name" value="Nitrogenase molybdenum iron protein domain"/>
    <property type="match status" value="2"/>
</dbReference>
<evidence type="ECO:0000256" key="1">
    <source>
        <dbReference type="ARBA" id="ARBA00004196"/>
    </source>
</evidence>
<dbReference type="Pfam" id="PF01297">
    <property type="entry name" value="ZnuA"/>
    <property type="match status" value="1"/>
</dbReference>
<dbReference type="PANTHER" id="PTHR42953">
    <property type="entry name" value="HIGH-AFFINITY ZINC UPTAKE SYSTEM PROTEIN ZNUA-RELATED"/>
    <property type="match status" value="1"/>
</dbReference>
<evidence type="ECO:0000256" key="3">
    <source>
        <dbReference type="ARBA" id="ARBA00022723"/>
    </source>
</evidence>
<dbReference type="InterPro" id="IPR050492">
    <property type="entry name" value="Bact_metal-bind_prot9"/>
</dbReference>
<organism evidence="6 7">
    <name type="scientific">Lichenicola cladoniae</name>
    <dbReference type="NCBI Taxonomy" id="1484109"/>
    <lineage>
        <taxon>Bacteria</taxon>
        <taxon>Pseudomonadati</taxon>
        <taxon>Pseudomonadota</taxon>
        <taxon>Alphaproteobacteria</taxon>
        <taxon>Acetobacterales</taxon>
        <taxon>Acetobacteraceae</taxon>
        <taxon>Lichenicola</taxon>
    </lineage>
</organism>
<name>A0A6M8HVQ5_9PROT</name>
<dbReference type="KEGG" id="lck:HN018_21270"/>
<dbReference type="SUPFAM" id="SSF53807">
    <property type="entry name" value="Helical backbone' metal receptor"/>
    <property type="match status" value="1"/>
</dbReference>
<dbReference type="GO" id="GO:0046872">
    <property type="term" value="F:metal ion binding"/>
    <property type="evidence" value="ECO:0007669"/>
    <property type="project" value="UniProtKB-KW"/>
</dbReference>
<evidence type="ECO:0000256" key="5">
    <source>
        <dbReference type="SAM" id="SignalP"/>
    </source>
</evidence>
<accession>A0A6M8HVQ5</accession>
<dbReference type="EMBL" id="CP053708">
    <property type="protein sequence ID" value="QKE92227.1"/>
    <property type="molecule type" value="Genomic_DNA"/>
</dbReference>
<keyword evidence="2" id="KW-0813">Transport</keyword>
<evidence type="ECO:0000313" key="6">
    <source>
        <dbReference type="EMBL" id="QKE92227.1"/>
    </source>
</evidence>
<evidence type="ECO:0000256" key="4">
    <source>
        <dbReference type="ARBA" id="ARBA00022729"/>
    </source>
</evidence>
<keyword evidence="3" id="KW-0479">Metal-binding</keyword>
<dbReference type="InterPro" id="IPR006127">
    <property type="entry name" value="ZnuA-like"/>
</dbReference>
<proteinExistence type="predicted"/>
<dbReference type="GO" id="GO:0030001">
    <property type="term" value="P:metal ion transport"/>
    <property type="evidence" value="ECO:0007669"/>
    <property type="project" value="InterPro"/>
</dbReference>
<evidence type="ECO:0000313" key="7">
    <source>
        <dbReference type="Proteomes" id="UP000500767"/>
    </source>
</evidence>
<feature type="chain" id="PRO_5026685900" evidence="5">
    <location>
        <begin position="30"/>
        <end position="303"/>
    </location>
</feature>
<sequence length="303" mass="32114">MKRIQTTATWLAIRLALGVLGLHCISAHAATPLVIVAAEDVYGNVARSLGGPHVSVTSILTNPDQDPHLFEVSPSVARAVAGAAIVVSNGIGYDPWMAALVAATLAHGSPPRSILVVADLVGRHAGDNPHLWYDPVTMPSYARALAAQLSRQDPANAVDYAARLAQVLATIAPVAVRVAALKSRYAGTPVTATEPVFGAMASALGLDMHNQRFQLAVMNDTEPAVSDIAMMEQDLRLGRVRLLFFNSQATDSAAQRLRAVAQRAGIPVVGVTETEPHGLDYTQWMLADLDAVDHALDRPRGHP</sequence>
<dbReference type="AlphaFoldDB" id="A0A6M8HVQ5"/>
<dbReference type="RefSeq" id="WP_171836937.1">
    <property type="nucleotide sequence ID" value="NZ_CP053708.1"/>
</dbReference>
<dbReference type="Proteomes" id="UP000500767">
    <property type="component" value="Chromosome"/>
</dbReference>
<comment type="subcellular location">
    <subcellularLocation>
        <location evidence="1">Cell envelope</location>
    </subcellularLocation>
</comment>
<keyword evidence="4 5" id="KW-0732">Signal</keyword>
<dbReference type="GO" id="GO:0030313">
    <property type="term" value="C:cell envelope"/>
    <property type="evidence" value="ECO:0007669"/>
    <property type="project" value="UniProtKB-SubCell"/>
</dbReference>
<keyword evidence="7" id="KW-1185">Reference proteome</keyword>